<dbReference type="Proteomes" id="UP001157418">
    <property type="component" value="Unassembled WGS sequence"/>
</dbReference>
<organism evidence="1 2">
    <name type="scientific">Lactuca virosa</name>
    <dbReference type="NCBI Taxonomy" id="75947"/>
    <lineage>
        <taxon>Eukaryota</taxon>
        <taxon>Viridiplantae</taxon>
        <taxon>Streptophyta</taxon>
        <taxon>Embryophyta</taxon>
        <taxon>Tracheophyta</taxon>
        <taxon>Spermatophyta</taxon>
        <taxon>Magnoliopsida</taxon>
        <taxon>eudicotyledons</taxon>
        <taxon>Gunneridae</taxon>
        <taxon>Pentapetalae</taxon>
        <taxon>asterids</taxon>
        <taxon>campanulids</taxon>
        <taxon>Asterales</taxon>
        <taxon>Asteraceae</taxon>
        <taxon>Cichorioideae</taxon>
        <taxon>Cichorieae</taxon>
        <taxon>Lactucinae</taxon>
        <taxon>Lactuca</taxon>
    </lineage>
</organism>
<evidence type="ECO:0000313" key="2">
    <source>
        <dbReference type="Proteomes" id="UP001157418"/>
    </source>
</evidence>
<sequence length="224" mass="25831">MVGGSMLLLLCGVRQLAQSRMVASTAFYFFHPLPYFGYGWFLLPPSLSTNVNAHGHPLSLPVSSSFHLMIGAVEESKGFITFSLTSGLKYHVSQLQLCKCSFLLMLMFKNNKINRGIYSYGLRILDWTTFKISYPFIHRNAKILIQVFDRSDLILMGCSPVKPLPFHLSSRNTFLLNHILPLCPPDPFMRVEPKHEEFNRVHQNALHWTDVYWLRMKSNLVFYL</sequence>
<gene>
    <name evidence="1" type="ORF">LVIROSA_LOCUS27154</name>
</gene>
<dbReference type="EMBL" id="CAKMRJ010005412">
    <property type="protein sequence ID" value="CAH1441064.1"/>
    <property type="molecule type" value="Genomic_DNA"/>
</dbReference>
<dbReference type="AlphaFoldDB" id="A0AAU9NTD4"/>
<evidence type="ECO:0000313" key="1">
    <source>
        <dbReference type="EMBL" id="CAH1441064.1"/>
    </source>
</evidence>
<comment type="caution">
    <text evidence="1">The sequence shown here is derived from an EMBL/GenBank/DDBJ whole genome shotgun (WGS) entry which is preliminary data.</text>
</comment>
<name>A0AAU9NTD4_9ASTR</name>
<keyword evidence="2" id="KW-1185">Reference proteome</keyword>
<accession>A0AAU9NTD4</accession>
<protein>
    <submittedName>
        <fullName evidence="1">Uncharacterized protein</fullName>
    </submittedName>
</protein>
<proteinExistence type="predicted"/>
<reference evidence="1 2" key="1">
    <citation type="submission" date="2022-01" db="EMBL/GenBank/DDBJ databases">
        <authorList>
            <person name="Xiong W."/>
            <person name="Schranz E."/>
        </authorList>
    </citation>
    <scope>NUCLEOTIDE SEQUENCE [LARGE SCALE GENOMIC DNA]</scope>
</reference>